<accession>A0ABQ8CQD3</accession>
<evidence type="ECO:0000313" key="1">
    <source>
        <dbReference type="EMBL" id="KAH0918595.1"/>
    </source>
</evidence>
<reference evidence="1 2" key="1">
    <citation type="submission" date="2021-05" db="EMBL/GenBank/DDBJ databases">
        <title>Genome Assembly of Synthetic Allotetraploid Brassica napus Reveals Homoeologous Exchanges between Subgenomes.</title>
        <authorList>
            <person name="Davis J.T."/>
        </authorList>
    </citation>
    <scope>NUCLEOTIDE SEQUENCE [LARGE SCALE GENOMIC DNA]</scope>
    <source>
        <strain evidence="2">cv. Da-Ae</strain>
        <tissue evidence="1">Seedling</tissue>
    </source>
</reference>
<gene>
    <name evidence="1" type="ORF">HID58_026255</name>
</gene>
<organism evidence="1 2">
    <name type="scientific">Brassica napus</name>
    <name type="common">Rape</name>
    <dbReference type="NCBI Taxonomy" id="3708"/>
    <lineage>
        <taxon>Eukaryota</taxon>
        <taxon>Viridiplantae</taxon>
        <taxon>Streptophyta</taxon>
        <taxon>Embryophyta</taxon>
        <taxon>Tracheophyta</taxon>
        <taxon>Spermatophyta</taxon>
        <taxon>Magnoliopsida</taxon>
        <taxon>eudicotyledons</taxon>
        <taxon>Gunneridae</taxon>
        <taxon>Pentapetalae</taxon>
        <taxon>rosids</taxon>
        <taxon>malvids</taxon>
        <taxon>Brassicales</taxon>
        <taxon>Brassicaceae</taxon>
        <taxon>Brassiceae</taxon>
        <taxon>Brassica</taxon>
    </lineage>
</organism>
<name>A0ABQ8CQD3_BRANA</name>
<protein>
    <submittedName>
        <fullName evidence="1">Uncharacterized protein</fullName>
    </submittedName>
</protein>
<dbReference type="EMBL" id="JAGKQM010000007">
    <property type="protein sequence ID" value="KAH0918595.1"/>
    <property type="molecule type" value="Genomic_DNA"/>
</dbReference>
<sequence>MKGRSRNVKKGGDLMGMDLVLLDGKVNQCAPTQYLQTYSQRRSSFQILDNAWPLTHEQYTSSNHFFFVRWLFLDATSGTHLYFHNECDVSSTTRRGFVVKKIESLTVSELNSYVLNFPLQSSSSLEKYATLKQPMRGAISHDQSAHVNCYGGFHSLTCAVRNDDKASGVVRYRVEMNMLDTWISLTISCIFDCNHPLPLPNFENQKGHNNPGDDMRGAGPVSQISSAGVHIVLPDTSTVLTMLFLLTAEASLEWSSMKASHEIGVSAVSNMLLPNYLQRMPQLRKVASLRRSNVVAKICSIVLHLDKEWSYKYSTVPF</sequence>
<proteinExistence type="predicted"/>
<evidence type="ECO:0000313" key="2">
    <source>
        <dbReference type="Proteomes" id="UP000824890"/>
    </source>
</evidence>
<keyword evidence="2" id="KW-1185">Reference proteome</keyword>
<comment type="caution">
    <text evidence="1">The sequence shown here is derived from an EMBL/GenBank/DDBJ whole genome shotgun (WGS) entry which is preliminary data.</text>
</comment>
<dbReference type="Proteomes" id="UP000824890">
    <property type="component" value="Unassembled WGS sequence"/>
</dbReference>